<dbReference type="OrthoDB" id="2429551at2759"/>
<dbReference type="SUPFAM" id="SSF54403">
    <property type="entry name" value="Cystatin/monellin"/>
    <property type="match status" value="1"/>
</dbReference>
<keyword evidence="2" id="KW-0646">Protease inhibitor</keyword>
<evidence type="ECO:0008006" key="6">
    <source>
        <dbReference type="Google" id="ProtNLM"/>
    </source>
</evidence>
<organism evidence="4 5">
    <name type="scientific">Mytilus galloprovincialis</name>
    <name type="common">Mediterranean mussel</name>
    <dbReference type="NCBI Taxonomy" id="29158"/>
    <lineage>
        <taxon>Eukaryota</taxon>
        <taxon>Metazoa</taxon>
        <taxon>Spiralia</taxon>
        <taxon>Lophotrochozoa</taxon>
        <taxon>Mollusca</taxon>
        <taxon>Bivalvia</taxon>
        <taxon>Autobranchia</taxon>
        <taxon>Pteriomorphia</taxon>
        <taxon>Mytilida</taxon>
        <taxon>Mytiloidea</taxon>
        <taxon>Mytilidae</taxon>
        <taxon>Mytilinae</taxon>
        <taxon>Mytilus</taxon>
    </lineage>
</organism>
<dbReference type="PANTHER" id="PTHR11414">
    <property type="entry name" value="CYSTATIN FAMILY MEMBER"/>
    <property type="match status" value="1"/>
</dbReference>
<dbReference type="Gene3D" id="3.10.450.10">
    <property type="match status" value="1"/>
</dbReference>
<evidence type="ECO:0000256" key="1">
    <source>
        <dbReference type="ARBA" id="ARBA00009403"/>
    </source>
</evidence>
<accession>A0A8B6CUI6</accession>
<dbReference type="PROSITE" id="PS00287">
    <property type="entry name" value="CYSTATIN"/>
    <property type="match status" value="1"/>
</dbReference>
<reference evidence="4" key="1">
    <citation type="submission" date="2018-11" db="EMBL/GenBank/DDBJ databases">
        <authorList>
            <person name="Alioto T."/>
            <person name="Alioto T."/>
        </authorList>
    </citation>
    <scope>NUCLEOTIDE SEQUENCE</scope>
</reference>
<sequence length="101" mass="11379">MSKPQIYGGWGPEQRSDADIQALVDNNPQMISLLRAAMNDQVLQVTSLTYRSQVVAGINYVVKVRTQNNEHVLLRIFQPLPGQGQLELVKFKVTEPIPTEF</sequence>
<dbReference type="PANTHER" id="PTHR11414:SF21">
    <property type="entry name" value="CYSTATIN 14A, TANDEM DUPLICATE 1-RELATED"/>
    <property type="match status" value="1"/>
</dbReference>
<gene>
    <name evidence="4" type="ORF">MGAL_10B032146</name>
</gene>
<name>A0A8B6CUI6_MYTGA</name>
<dbReference type="GO" id="GO:0004869">
    <property type="term" value="F:cysteine-type endopeptidase inhibitor activity"/>
    <property type="evidence" value="ECO:0007669"/>
    <property type="project" value="UniProtKB-KW"/>
</dbReference>
<dbReference type="GO" id="GO:0005829">
    <property type="term" value="C:cytosol"/>
    <property type="evidence" value="ECO:0007669"/>
    <property type="project" value="TreeGrafter"/>
</dbReference>
<protein>
    <recommendedName>
        <fullName evidence="6">Cystatin domain-containing protein</fullName>
    </recommendedName>
</protein>
<dbReference type="InterPro" id="IPR001713">
    <property type="entry name" value="Prot_inh_stefin"/>
</dbReference>
<dbReference type="Proteomes" id="UP000596742">
    <property type="component" value="Unassembled WGS sequence"/>
</dbReference>
<proteinExistence type="inferred from homology"/>
<keyword evidence="3" id="KW-0789">Thiol protease inhibitor</keyword>
<evidence type="ECO:0000256" key="2">
    <source>
        <dbReference type="ARBA" id="ARBA00022690"/>
    </source>
</evidence>
<dbReference type="InterPro" id="IPR046350">
    <property type="entry name" value="Cystatin_sf"/>
</dbReference>
<comment type="similarity">
    <text evidence="1">Belongs to the cystatin family.</text>
</comment>
<evidence type="ECO:0000313" key="4">
    <source>
        <dbReference type="EMBL" id="VDI09081.1"/>
    </source>
</evidence>
<comment type="caution">
    <text evidence="4">The sequence shown here is derived from an EMBL/GenBank/DDBJ whole genome shotgun (WGS) entry which is preliminary data.</text>
</comment>
<evidence type="ECO:0000313" key="5">
    <source>
        <dbReference type="Proteomes" id="UP000596742"/>
    </source>
</evidence>
<dbReference type="EMBL" id="UYJE01002254">
    <property type="protein sequence ID" value="VDI09081.1"/>
    <property type="molecule type" value="Genomic_DNA"/>
</dbReference>
<dbReference type="AlphaFoldDB" id="A0A8B6CUI6"/>
<keyword evidence="5" id="KW-1185">Reference proteome</keyword>
<dbReference type="InterPro" id="IPR018073">
    <property type="entry name" value="Prot_inh_cystat_CS"/>
</dbReference>
<evidence type="ECO:0000256" key="3">
    <source>
        <dbReference type="ARBA" id="ARBA00022704"/>
    </source>
</evidence>